<dbReference type="Proteomes" id="UP000627934">
    <property type="component" value="Unassembled WGS sequence"/>
</dbReference>
<comment type="subcellular location">
    <subcellularLocation>
        <location evidence="1">Nucleus</location>
    </subcellularLocation>
</comment>
<dbReference type="GO" id="GO:0005634">
    <property type="term" value="C:nucleus"/>
    <property type="evidence" value="ECO:0007669"/>
    <property type="project" value="UniProtKB-SubCell"/>
</dbReference>
<gene>
    <name evidence="4" type="ORF">BFW01_g10777</name>
</gene>
<dbReference type="PANTHER" id="PTHR37534:SF7">
    <property type="entry name" value="TRANSCRIPTIONAL ACTIVATOR PROTEIN UGA3"/>
    <property type="match status" value="1"/>
</dbReference>
<dbReference type="GO" id="GO:0000981">
    <property type="term" value="F:DNA-binding transcription factor activity, RNA polymerase II-specific"/>
    <property type="evidence" value="ECO:0007669"/>
    <property type="project" value="InterPro"/>
</dbReference>
<organism evidence="4 5">
    <name type="scientific">Lasiodiplodia theobromae</name>
    <dbReference type="NCBI Taxonomy" id="45133"/>
    <lineage>
        <taxon>Eukaryota</taxon>
        <taxon>Fungi</taxon>
        <taxon>Dikarya</taxon>
        <taxon>Ascomycota</taxon>
        <taxon>Pezizomycotina</taxon>
        <taxon>Dothideomycetes</taxon>
        <taxon>Dothideomycetes incertae sedis</taxon>
        <taxon>Botryosphaeriales</taxon>
        <taxon>Botryosphaeriaceae</taxon>
        <taxon>Lasiodiplodia</taxon>
    </lineage>
</organism>
<feature type="domain" description="Zn(2)-C6 fungal-type" evidence="3">
    <location>
        <begin position="12"/>
        <end position="40"/>
    </location>
</feature>
<dbReference type="InterPro" id="IPR001138">
    <property type="entry name" value="Zn2Cys6_DnaBD"/>
</dbReference>
<evidence type="ECO:0000256" key="2">
    <source>
        <dbReference type="ARBA" id="ARBA00023242"/>
    </source>
</evidence>
<dbReference type="EMBL" id="MDYX01000024">
    <property type="protein sequence ID" value="KAF9629574.1"/>
    <property type="molecule type" value="Genomic_DNA"/>
</dbReference>
<dbReference type="PANTHER" id="PTHR37534">
    <property type="entry name" value="TRANSCRIPTIONAL ACTIVATOR PROTEIN UGA3"/>
    <property type="match status" value="1"/>
</dbReference>
<dbReference type="Pfam" id="PF11951">
    <property type="entry name" value="Fungal_trans_2"/>
    <property type="match status" value="1"/>
</dbReference>
<dbReference type="Gene3D" id="4.10.240.10">
    <property type="entry name" value="Zn(2)-C6 fungal-type DNA-binding domain"/>
    <property type="match status" value="1"/>
</dbReference>
<evidence type="ECO:0000259" key="3">
    <source>
        <dbReference type="PROSITE" id="PS50048"/>
    </source>
</evidence>
<accession>A0A8H7MAM5</accession>
<proteinExistence type="predicted"/>
<evidence type="ECO:0000256" key="1">
    <source>
        <dbReference type="ARBA" id="ARBA00004123"/>
    </source>
</evidence>
<comment type="caution">
    <text evidence="4">The sequence shown here is derived from an EMBL/GenBank/DDBJ whole genome shotgun (WGS) entry which is preliminary data.</text>
</comment>
<evidence type="ECO:0000313" key="4">
    <source>
        <dbReference type="EMBL" id="KAF9629574.1"/>
    </source>
</evidence>
<sequence>MPKPPRTRSLDGCATCRTRRVKCDETRPICTSCQRLGLTCRGYESRLTFVQVGRPWAADDVEDGRYRRPLFTEKERLAMSDELRTSMRRRRADRVIANLDDQSQQLELSEGNDGLAHGPFAVFKCARPASPVVPPTANEEDQAFSGLLPDLDLIPDVVDFNDEQFVAALSAIDQVFDAQEQPYADEAQQCDQGLPLSGNPTDLFLTPYLNPYPDSMAHRDASLLLNNYKDHVIRLFSPLKYHRKTPWNILQLPCAMTTLAEITMGYKASYARASVFNGVMAISAFNLSASSTSTAKTYWNGVANSYRLQAHESLKASLEHEMSVQKKAKYKEMLMAILCMVTISAFSGATENTRAYLLDAERLIRLRGLTKPRISRKARLLHHHYAYIRLMHETTSPSCKNAAPFRITDWASDETNDDDGDLEHPWKREKSFDIGVHDLHLEIAGDFTKHTLYPDVYGIPESLMLLISQTTRLGNEREAMMSAPNSPTSPSPAQFFRRARALERAICQGDDDEPSTAILQPSVARTIEHLERIQDEDDAMAATAPAEYDGYTTGIVWPGFVAACEAEGEGLRGRFERWFEVQERKSGVPLFGKAAGVVRMVWGRRDGVGKKNGGGGAGCVSWVDVVREEGVTLLCT</sequence>
<dbReference type="GO" id="GO:0008270">
    <property type="term" value="F:zinc ion binding"/>
    <property type="evidence" value="ECO:0007669"/>
    <property type="project" value="InterPro"/>
</dbReference>
<dbReference type="SMART" id="SM00066">
    <property type="entry name" value="GAL4"/>
    <property type="match status" value="1"/>
</dbReference>
<evidence type="ECO:0000313" key="5">
    <source>
        <dbReference type="Proteomes" id="UP000627934"/>
    </source>
</evidence>
<dbReference type="GO" id="GO:0045944">
    <property type="term" value="P:positive regulation of transcription by RNA polymerase II"/>
    <property type="evidence" value="ECO:0007669"/>
    <property type="project" value="TreeGrafter"/>
</dbReference>
<reference evidence="4" key="2">
    <citation type="journal article" date="2018" name="DNA Res.">
        <title>Comparative genome and transcriptome analyses reveal adaptations to opportunistic infections in woody plant degrading pathogens of Botryosphaeriaceae.</title>
        <authorList>
            <person name="Yan J.Y."/>
            <person name="Zhao W.S."/>
            <person name="Chen Z."/>
            <person name="Xing Q.K."/>
            <person name="Zhang W."/>
            <person name="Chethana K.W.T."/>
            <person name="Xue M.F."/>
            <person name="Xu J.P."/>
            <person name="Phillips A.J.L."/>
            <person name="Wang Y."/>
            <person name="Liu J.H."/>
            <person name="Liu M."/>
            <person name="Zhou Y."/>
            <person name="Jayawardena R.S."/>
            <person name="Manawasinghe I.S."/>
            <person name="Huang J.B."/>
            <person name="Qiao G.H."/>
            <person name="Fu C.Y."/>
            <person name="Guo F.F."/>
            <person name="Dissanayake A.J."/>
            <person name="Peng Y.L."/>
            <person name="Hyde K.D."/>
            <person name="Li X.H."/>
        </authorList>
    </citation>
    <scope>NUCLEOTIDE SEQUENCE</scope>
    <source>
        <strain evidence="4">CSS-01s</strain>
    </source>
</reference>
<dbReference type="CDD" id="cd00067">
    <property type="entry name" value="GAL4"/>
    <property type="match status" value="1"/>
</dbReference>
<dbReference type="InterPro" id="IPR021858">
    <property type="entry name" value="Fun_TF"/>
</dbReference>
<reference evidence="4" key="1">
    <citation type="submission" date="2016-08" db="EMBL/GenBank/DDBJ databases">
        <authorList>
            <person name="Yan J."/>
        </authorList>
    </citation>
    <scope>NUCLEOTIDE SEQUENCE</scope>
    <source>
        <strain evidence="4">CSS-01s</strain>
    </source>
</reference>
<keyword evidence="2" id="KW-0539">Nucleus</keyword>
<dbReference type="SUPFAM" id="SSF57701">
    <property type="entry name" value="Zn2/Cys6 DNA-binding domain"/>
    <property type="match status" value="1"/>
</dbReference>
<name>A0A8H7MAM5_9PEZI</name>
<dbReference type="PROSITE" id="PS00463">
    <property type="entry name" value="ZN2_CY6_FUNGAL_1"/>
    <property type="match status" value="1"/>
</dbReference>
<dbReference type="AlphaFoldDB" id="A0A8H7MAM5"/>
<dbReference type="PROSITE" id="PS50048">
    <property type="entry name" value="ZN2_CY6_FUNGAL_2"/>
    <property type="match status" value="1"/>
</dbReference>
<dbReference type="Pfam" id="PF00172">
    <property type="entry name" value="Zn_clus"/>
    <property type="match status" value="1"/>
</dbReference>
<dbReference type="GO" id="GO:0000976">
    <property type="term" value="F:transcription cis-regulatory region binding"/>
    <property type="evidence" value="ECO:0007669"/>
    <property type="project" value="TreeGrafter"/>
</dbReference>
<dbReference type="InterPro" id="IPR036864">
    <property type="entry name" value="Zn2-C6_fun-type_DNA-bd_sf"/>
</dbReference>
<protein>
    <recommendedName>
        <fullName evidence="3">Zn(2)-C6 fungal-type domain-containing protein</fullName>
    </recommendedName>
</protein>